<proteinExistence type="predicted"/>
<protein>
    <submittedName>
        <fullName evidence="1">Uncharacterized protein</fullName>
    </submittedName>
</protein>
<sequence length="49" mass="5962">MIVYLLIFCFILLILQKNENFSSQIIKYKDKEIYKGYYNCKEYSDVVLN</sequence>
<name>A0A5B8INP6_9VIRU</name>
<organism evidence="1">
    <name type="scientific">Mimiviridae sp. ChoanoV1</name>
    <dbReference type="NCBI Taxonomy" id="2596887"/>
    <lineage>
        <taxon>Viruses</taxon>
        <taxon>Varidnaviria</taxon>
        <taxon>Bamfordvirae</taxon>
        <taxon>Nucleocytoviricota</taxon>
        <taxon>Megaviricetes</taxon>
        <taxon>Imitervirales</taxon>
        <taxon>Schizomimiviridae</taxon>
    </lineage>
</organism>
<reference evidence="1" key="1">
    <citation type="submission" date="2018-11" db="EMBL/GenBank/DDBJ databases">
        <title>A distinct lineage of giant viruses engineers rhodopsin photosystems in predatory marine eukaryotes.</title>
        <authorList>
            <person name="Needham D.M."/>
            <person name="Yoshizawa S."/>
            <person name="Hosaka T."/>
            <person name="Poirier C."/>
            <person name="Choi C.-J."/>
            <person name="Hehenberger E."/>
            <person name="Irwin N.A.T."/>
            <person name="Wilken S."/>
            <person name="Yung C.-M."/>
            <person name="Bachy C."/>
            <person name="Kurihara R."/>
            <person name="Nakajima Y."/>
            <person name="Kojima K."/>
            <person name="Kimura-Someya T."/>
            <person name="Leonard G."/>
            <person name="Malmstrom R.R."/>
            <person name="Mende D."/>
            <person name="Olson D.K."/>
            <person name="Sudo Y."/>
            <person name="Sudek S."/>
            <person name="Richards T.A."/>
            <person name="DeLong E.F."/>
            <person name="Keeling P.J."/>
            <person name="Santoro A.E."/>
            <person name="Shirouzu M."/>
            <person name="Iwasaki W."/>
            <person name="Worden A.Z."/>
        </authorList>
    </citation>
    <scope>NUCLEOTIDE SEQUENCE</scope>
</reference>
<evidence type="ECO:0000313" key="1">
    <source>
        <dbReference type="EMBL" id="QDY51681.1"/>
    </source>
</evidence>
<dbReference type="EMBL" id="MK250085">
    <property type="protein sequence ID" value="QDY51681.1"/>
    <property type="molecule type" value="Genomic_DNA"/>
</dbReference>
<accession>A0A5B8INP6</accession>
<gene>
    <name evidence="1" type="ORF">1_66</name>
</gene>